<dbReference type="RefSeq" id="WP_137643268.1">
    <property type="nucleotide sequence ID" value="NZ_BJEA01000015.1"/>
</dbReference>
<accession>A0ABV5WT29</accession>
<comment type="subcellular location">
    <subcellularLocation>
        <location evidence="1">Cell membrane</location>
        <topology evidence="1">Multi-pass membrane protein</topology>
    </subcellularLocation>
</comment>
<feature type="transmembrane region" description="Helical" evidence="7">
    <location>
        <begin position="156"/>
        <end position="175"/>
    </location>
</feature>
<dbReference type="SUPFAM" id="SSF48600">
    <property type="entry name" value="Chorismate mutase II"/>
    <property type="match status" value="1"/>
</dbReference>
<evidence type="ECO:0000259" key="9">
    <source>
        <dbReference type="PROSITE" id="PS51168"/>
    </source>
</evidence>
<reference evidence="10 11" key="1">
    <citation type="submission" date="2024-09" db="EMBL/GenBank/DDBJ databases">
        <authorList>
            <person name="Sun Q."/>
            <person name="Mori K."/>
        </authorList>
    </citation>
    <scope>NUCLEOTIDE SEQUENCE [LARGE SCALE GENOMIC DNA]</scope>
    <source>
        <strain evidence="10 11">TBRC 4576</strain>
    </source>
</reference>
<feature type="transmembrane region" description="Helical" evidence="7">
    <location>
        <begin position="96"/>
        <end position="118"/>
    </location>
</feature>
<evidence type="ECO:0000256" key="7">
    <source>
        <dbReference type="SAM" id="Phobius"/>
    </source>
</evidence>
<proteinExistence type="inferred from homology"/>
<dbReference type="Gene3D" id="1.20.1250.20">
    <property type="entry name" value="MFS general substrate transporter like domains"/>
    <property type="match status" value="2"/>
</dbReference>
<comment type="caution">
    <text evidence="10">The sequence shown here is derived from an EMBL/GenBank/DDBJ whole genome shotgun (WGS) entry which is preliminary data.</text>
</comment>
<gene>
    <name evidence="10" type="ORF">ACFFLI_05300</name>
</gene>
<dbReference type="Pfam" id="PF01817">
    <property type="entry name" value="CM_2"/>
    <property type="match status" value="1"/>
</dbReference>
<evidence type="ECO:0000259" key="8">
    <source>
        <dbReference type="PROSITE" id="PS50850"/>
    </source>
</evidence>
<dbReference type="InterPro" id="IPR020846">
    <property type="entry name" value="MFS_dom"/>
</dbReference>
<feature type="transmembrane region" description="Helical" evidence="7">
    <location>
        <begin position="273"/>
        <end position="293"/>
    </location>
</feature>
<evidence type="ECO:0000256" key="2">
    <source>
        <dbReference type="ARBA" id="ARBA00008335"/>
    </source>
</evidence>
<dbReference type="PROSITE" id="PS50850">
    <property type="entry name" value="MFS"/>
    <property type="match status" value="1"/>
</dbReference>
<dbReference type="Gene3D" id="1.20.59.10">
    <property type="entry name" value="Chorismate mutase"/>
    <property type="match status" value="1"/>
</dbReference>
<evidence type="ECO:0000256" key="4">
    <source>
        <dbReference type="ARBA" id="ARBA00022692"/>
    </source>
</evidence>
<evidence type="ECO:0000313" key="11">
    <source>
        <dbReference type="Proteomes" id="UP001589691"/>
    </source>
</evidence>
<feature type="transmembrane region" description="Helical" evidence="7">
    <location>
        <begin position="333"/>
        <end position="354"/>
    </location>
</feature>
<feature type="transmembrane region" description="Helical" evidence="7">
    <location>
        <begin position="12"/>
        <end position="30"/>
    </location>
</feature>
<name>A0ABV5WT29_9LACO</name>
<dbReference type="SMART" id="SM00830">
    <property type="entry name" value="CM_2"/>
    <property type="match status" value="1"/>
</dbReference>
<keyword evidence="3" id="KW-0813">Transport</keyword>
<protein>
    <submittedName>
        <fullName evidence="10">MFS transporter</fullName>
    </submittedName>
</protein>
<dbReference type="InterPro" id="IPR011701">
    <property type="entry name" value="MFS"/>
</dbReference>
<dbReference type="PROSITE" id="PS00216">
    <property type="entry name" value="SUGAR_TRANSPORT_1"/>
    <property type="match status" value="1"/>
</dbReference>
<feature type="domain" description="Chorismate mutase" evidence="9">
    <location>
        <begin position="389"/>
        <end position="479"/>
    </location>
</feature>
<feature type="transmembrane region" description="Helical" evidence="7">
    <location>
        <begin position="240"/>
        <end position="264"/>
    </location>
</feature>
<feature type="transmembrane region" description="Helical" evidence="7">
    <location>
        <begin position="203"/>
        <end position="228"/>
    </location>
</feature>
<feature type="domain" description="Major facilitator superfamily (MFS) profile" evidence="8">
    <location>
        <begin position="6"/>
        <end position="388"/>
    </location>
</feature>
<dbReference type="PANTHER" id="PTHR23514">
    <property type="entry name" value="BYPASS OF STOP CODON PROTEIN 6"/>
    <property type="match status" value="1"/>
</dbReference>
<evidence type="ECO:0000256" key="5">
    <source>
        <dbReference type="ARBA" id="ARBA00022989"/>
    </source>
</evidence>
<feature type="transmembrane region" description="Helical" evidence="7">
    <location>
        <begin position="42"/>
        <end position="60"/>
    </location>
</feature>
<dbReference type="Pfam" id="PF07690">
    <property type="entry name" value="MFS_1"/>
    <property type="match status" value="1"/>
</dbReference>
<comment type="similarity">
    <text evidence="2">Belongs to the major facilitator superfamily.</text>
</comment>
<dbReference type="InterPro" id="IPR005829">
    <property type="entry name" value="Sugar_transporter_CS"/>
</dbReference>
<feature type="transmembrane region" description="Helical" evidence="7">
    <location>
        <begin position="130"/>
        <end position="150"/>
    </location>
</feature>
<dbReference type="EMBL" id="JBHLZY010000011">
    <property type="protein sequence ID" value="MFB9769296.1"/>
    <property type="molecule type" value="Genomic_DNA"/>
</dbReference>
<dbReference type="InterPro" id="IPR051788">
    <property type="entry name" value="MFS_Transporter"/>
</dbReference>
<dbReference type="PROSITE" id="PS51168">
    <property type="entry name" value="CHORISMATE_MUT_2"/>
    <property type="match status" value="1"/>
</dbReference>
<feature type="transmembrane region" description="Helical" evidence="7">
    <location>
        <begin position="299"/>
        <end position="321"/>
    </location>
</feature>
<dbReference type="PANTHER" id="PTHR23514:SF3">
    <property type="entry name" value="BYPASS OF STOP CODON PROTEIN 6"/>
    <property type="match status" value="1"/>
</dbReference>
<evidence type="ECO:0000256" key="1">
    <source>
        <dbReference type="ARBA" id="ARBA00004651"/>
    </source>
</evidence>
<dbReference type="InterPro" id="IPR036263">
    <property type="entry name" value="Chorismate_II_sf"/>
</dbReference>
<feature type="transmembrane region" description="Helical" evidence="7">
    <location>
        <begin position="72"/>
        <end position="90"/>
    </location>
</feature>
<sequence>MNRKMLSGSLYLNYFIHGLGLIILTQNMQALSHHWQTPLATVSYVVSGIGIGRLMAYFILGNLSDRFGRRLFVNLGMLSYLVFFLAMPFVTNIQLAYGLAILAGIANSALDSGTYTTFMEMGGNAGAANVFLKACMSAGEFLLPLLIALLDQRQWWYGWSFLIAAAILVINFVWLNRQTFPTRNQGSAQVVEQRAQLPRGRRLVASIGLAGYGYTSMALMILYTQWISLFVTRTFGFHQVLAHLLLSLYSVGSISGVLIIFILLRRGIAETKLLIGMNGGALAALLIVSYSAVSWLSMAAALAFGFCAAGGIMQVGLNLFIKLHPRIKGGVTGLYFTFGSLASFTVPLITGWLSQQSVATAMRFDLVIGLAGLMLVSLVTWALRPVKKTQTAPTLATQRQRINQIDAQIVTLLNDRFETVNAIGQLKAQTHQPVLDSKREAAVLAQVATTSRQTGHTPYLQAIFQAIMTNSRAYQVRLTRKDETND</sequence>
<dbReference type="InterPro" id="IPR036979">
    <property type="entry name" value="CM_dom_sf"/>
</dbReference>
<evidence type="ECO:0000313" key="10">
    <source>
        <dbReference type="EMBL" id="MFB9769296.1"/>
    </source>
</evidence>
<dbReference type="Proteomes" id="UP001589691">
    <property type="component" value="Unassembled WGS sequence"/>
</dbReference>
<evidence type="ECO:0000256" key="6">
    <source>
        <dbReference type="ARBA" id="ARBA00023136"/>
    </source>
</evidence>
<evidence type="ECO:0000256" key="3">
    <source>
        <dbReference type="ARBA" id="ARBA00022448"/>
    </source>
</evidence>
<dbReference type="SUPFAM" id="SSF103473">
    <property type="entry name" value="MFS general substrate transporter"/>
    <property type="match status" value="1"/>
</dbReference>
<keyword evidence="6 7" id="KW-0472">Membrane</keyword>
<dbReference type="InterPro" id="IPR002701">
    <property type="entry name" value="CM_II_prokaryot"/>
</dbReference>
<keyword evidence="11" id="KW-1185">Reference proteome</keyword>
<organism evidence="10 11">
    <name type="scientific">Lactiplantibacillus modestisalitolerans</name>
    <dbReference type="NCBI Taxonomy" id="1457219"/>
    <lineage>
        <taxon>Bacteria</taxon>
        <taxon>Bacillati</taxon>
        <taxon>Bacillota</taxon>
        <taxon>Bacilli</taxon>
        <taxon>Lactobacillales</taxon>
        <taxon>Lactobacillaceae</taxon>
        <taxon>Lactiplantibacillus</taxon>
    </lineage>
</organism>
<feature type="transmembrane region" description="Helical" evidence="7">
    <location>
        <begin position="366"/>
        <end position="383"/>
    </location>
</feature>
<keyword evidence="5 7" id="KW-1133">Transmembrane helix</keyword>
<keyword evidence="4 7" id="KW-0812">Transmembrane</keyword>
<dbReference type="InterPro" id="IPR036259">
    <property type="entry name" value="MFS_trans_sf"/>
</dbReference>